<proteinExistence type="predicted"/>
<dbReference type="Pfam" id="PF24220">
    <property type="entry name" value="DUF7439"/>
    <property type="match status" value="1"/>
</dbReference>
<gene>
    <name evidence="1" type="ORF">AB5J58_03765</name>
</gene>
<organism evidence="1">
    <name type="scientific">Streptomyces sp. R08</name>
    <dbReference type="NCBI Taxonomy" id="3238624"/>
    <lineage>
        <taxon>Bacteria</taxon>
        <taxon>Bacillati</taxon>
        <taxon>Actinomycetota</taxon>
        <taxon>Actinomycetes</taxon>
        <taxon>Kitasatosporales</taxon>
        <taxon>Streptomycetaceae</taxon>
        <taxon>Streptomyces</taxon>
    </lineage>
</organism>
<dbReference type="RefSeq" id="WP_369186481.1">
    <property type="nucleotide sequence ID" value="NZ_CP163431.1"/>
</dbReference>
<evidence type="ECO:0000313" key="1">
    <source>
        <dbReference type="EMBL" id="XDP99350.1"/>
    </source>
</evidence>
<dbReference type="InterPro" id="IPR055862">
    <property type="entry name" value="DUF7439"/>
</dbReference>
<reference evidence="1" key="1">
    <citation type="submission" date="2024-07" db="EMBL/GenBank/DDBJ databases">
        <authorList>
            <person name="Yu S.T."/>
        </authorList>
    </citation>
    <scope>NUCLEOTIDE SEQUENCE</scope>
    <source>
        <strain evidence="1">R08</strain>
    </source>
</reference>
<name>A0AB39M2K3_9ACTN</name>
<accession>A0AB39M2K3</accession>
<protein>
    <submittedName>
        <fullName evidence="1">Uncharacterized protein</fullName>
    </submittedName>
</protein>
<sequence>MSKHRKPVAAFLSALPVRYRSRVAAVVAALGVLVSAVAVVYADRPEVALIVQVATSLGLVDGSESSDPE</sequence>
<dbReference type="EMBL" id="CP163431">
    <property type="protein sequence ID" value="XDP99350.1"/>
    <property type="molecule type" value="Genomic_DNA"/>
</dbReference>
<dbReference type="AlphaFoldDB" id="A0AB39M2K3"/>